<accession>A0A7S7AIE5</accession>
<evidence type="ECO:0000313" key="2">
    <source>
        <dbReference type="Proteomes" id="UP000593966"/>
    </source>
</evidence>
<dbReference type="Pfam" id="PF11042">
    <property type="entry name" value="DUF2750"/>
    <property type="match status" value="1"/>
</dbReference>
<reference evidence="1 2" key="1">
    <citation type="submission" date="2020-02" db="EMBL/GenBank/DDBJ databases">
        <title>Tigecycline-resistant Acinetobacter species from pigs and migratory birds.</title>
        <authorList>
            <person name="Chen C."/>
            <person name="Sun J."/>
            <person name="Liao X.-P."/>
            <person name="Liu Y.-H."/>
        </authorList>
    </citation>
    <scope>NUCLEOTIDE SEQUENCE [LARGE SCALE GENOMIC DNA]</scope>
    <source>
        <strain evidence="1 2">YH12207_T</strain>
    </source>
</reference>
<organism evidence="1 2">
    <name type="scientific">Acinetobacter piscicola</name>
    <dbReference type="NCBI Taxonomy" id="2006115"/>
    <lineage>
        <taxon>Bacteria</taxon>
        <taxon>Pseudomonadati</taxon>
        <taxon>Pseudomonadota</taxon>
        <taxon>Gammaproteobacteria</taxon>
        <taxon>Moraxellales</taxon>
        <taxon>Moraxellaceae</taxon>
        <taxon>Acinetobacter</taxon>
    </lineage>
</organism>
<sequence length="126" mass="14966">MAIEKKIKNILNFSSQERYDYFIRKAVDFEKVWGLYNNGWATSKFNEDYVIPFWPEKIFAELCANNEWEGYTPKFLSLKVFMEKWIIGMQQDSYGALIFPIPNGQGILVPLHILKEDLLNEQEQYE</sequence>
<gene>
    <name evidence="1" type="ORF">G0028_14320</name>
</gene>
<dbReference type="InterPro" id="IPR021284">
    <property type="entry name" value="DUF2750"/>
</dbReference>
<dbReference type="Proteomes" id="UP000593966">
    <property type="component" value="Chromosome"/>
</dbReference>
<name>A0A7S7AIE5_9GAMM</name>
<dbReference type="RefSeq" id="WP_180048049.1">
    <property type="nucleotide sequence ID" value="NZ_CP048659.1"/>
</dbReference>
<dbReference type="AlphaFoldDB" id="A0A7S7AIE5"/>
<proteinExistence type="predicted"/>
<keyword evidence="2" id="KW-1185">Reference proteome</keyword>
<evidence type="ECO:0000313" key="1">
    <source>
        <dbReference type="EMBL" id="QOW46971.1"/>
    </source>
</evidence>
<dbReference type="EMBL" id="CP048659">
    <property type="protein sequence ID" value="QOW46971.1"/>
    <property type="molecule type" value="Genomic_DNA"/>
</dbReference>
<protein>
    <submittedName>
        <fullName evidence="1">DUF2750 domain-containing protein</fullName>
    </submittedName>
</protein>